<evidence type="ECO:0000256" key="4">
    <source>
        <dbReference type="ARBA" id="ARBA00022692"/>
    </source>
</evidence>
<feature type="transmembrane region" description="Helical" evidence="7">
    <location>
        <begin position="276"/>
        <end position="297"/>
    </location>
</feature>
<dbReference type="GO" id="GO:0055085">
    <property type="term" value="P:transmembrane transport"/>
    <property type="evidence" value="ECO:0007669"/>
    <property type="project" value="InterPro"/>
</dbReference>
<evidence type="ECO:0000256" key="6">
    <source>
        <dbReference type="ARBA" id="ARBA00023136"/>
    </source>
</evidence>
<proteinExistence type="inferred from homology"/>
<dbReference type="Proteomes" id="UP000662857">
    <property type="component" value="Chromosome"/>
</dbReference>
<dbReference type="PANTHER" id="PTHR43744:SF9">
    <property type="entry name" value="POLYGALACTURONAN_RHAMNOGALACTURONAN TRANSPORT SYSTEM PERMEASE PROTEIN YTCP"/>
    <property type="match status" value="1"/>
</dbReference>
<keyword evidence="11" id="KW-1185">Reference proteome</keyword>
<feature type="domain" description="ABC transmembrane type-1" evidence="9">
    <location>
        <begin position="92"/>
        <end position="293"/>
    </location>
</feature>
<feature type="transmembrane region" description="Helical" evidence="7">
    <location>
        <begin position="127"/>
        <end position="147"/>
    </location>
</feature>
<dbReference type="AlphaFoldDB" id="A0A895YK40"/>
<name>A0A895YK40_9ACTN</name>
<organism evidence="10 11">
    <name type="scientific">Natronosporangium hydrolyticum</name>
    <dbReference type="NCBI Taxonomy" id="2811111"/>
    <lineage>
        <taxon>Bacteria</taxon>
        <taxon>Bacillati</taxon>
        <taxon>Actinomycetota</taxon>
        <taxon>Actinomycetes</taxon>
        <taxon>Micromonosporales</taxon>
        <taxon>Micromonosporaceae</taxon>
        <taxon>Natronosporangium</taxon>
    </lineage>
</organism>
<comment type="subcellular location">
    <subcellularLocation>
        <location evidence="1 7">Cell membrane</location>
        <topology evidence="1 7">Multi-pass membrane protein</topology>
    </subcellularLocation>
</comment>
<dbReference type="PANTHER" id="PTHR43744">
    <property type="entry name" value="ABC TRANSPORTER PERMEASE PROTEIN MG189-RELATED-RELATED"/>
    <property type="match status" value="1"/>
</dbReference>
<dbReference type="GO" id="GO:0005886">
    <property type="term" value="C:plasma membrane"/>
    <property type="evidence" value="ECO:0007669"/>
    <property type="project" value="UniProtKB-SubCell"/>
</dbReference>
<feature type="region of interest" description="Disordered" evidence="8">
    <location>
        <begin position="1"/>
        <end position="28"/>
    </location>
</feature>
<keyword evidence="3" id="KW-1003">Cell membrane</keyword>
<dbReference type="InterPro" id="IPR035906">
    <property type="entry name" value="MetI-like_sf"/>
</dbReference>
<evidence type="ECO:0000313" key="10">
    <source>
        <dbReference type="EMBL" id="QSB16402.1"/>
    </source>
</evidence>
<dbReference type="EMBL" id="CP070499">
    <property type="protein sequence ID" value="QSB16402.1"/>
    <property type="molecule type" value="Genomic_DNA"/>
</dbReference>
<keyword evidence="4 7" id="KW-0812">Transmembrane</keyword>
<evidence type="ECO:0000256" key="3">
    <source>
        <dbReference type="ARBA" id="ARBA00022475"/>
    </source>
</evidence>
<dbReference type="SUPFAM" id="SSF161098">
    <property type="entry name" value="MetI-like"/>
    <property type="match status" value="1"/>
</dbReference>
<evidence type="ECO:0000259" key="9">
    <source>
        <dbReference type="PROSITE" id="PS50928"/>
    </source>
</evidence>
<evidence type="ECO:0000256" key="2">
    <source>
        <dbReference type="ARBA" id="ARBA00022448"/>
    </source>
</evidence>
<evidence type="ECO:0000256" key="7">
    <source>
        <dbReference type="RuleBase" id="RU363032"/>
    </source>
</evidence>
<feature type="transmembrane region" description="Helical" evidence="7">
    <location>
        <begin position="64"/>
        <end position="82"/>
    </location>
</feature>
<feature type="transmembrane region" description="Helical" evidence="7">
    <location>
        <begin position="33"/>
        <end position="52"/>
    </location>
</feature>
<dbReference type="KEGG" id="nhy:JQS43_09035"/>
<protein>
    <submittedName>
        <fullName evidence="10">Carbohydrate ABC transporter permease</fullName>
    </submittedName>
</protein>
<dbReference type="Pfam" id="PF00528">
    <property type="entry name" value="BPD_transp_1"/>
    <property type="match status" value="1"/>
</dbReference>
<keyword evidence="2 7" id="KW-0813">Transport</keyword>
<feature type="transmembrane region" description="Helical" evidence="7">
    <location>
        <begin position="200"/>
        <end position="222"/>
    </location>
</feature>
<dbReference type="RefSeq" id="WP_239678618.1">
    <property type="nucleotide sequence ID" value="NZ_CP070499.1"/>
</dbReference>
<dbReference type="InterPro" id="IPR000515">
    <property type="entry name" value="MetI-like"/>
</dbReference>
<reference evidence="10" key="1">
    <citation type="submission" date="2021-02" db="EMBL/GenBank/DDBJ databases">
        <title>Natrosporangium hydrolyticum gen. nov., sp. nov, a haloalkaliphilic actinobacterium from a soda solonchak soil.</title>
        <authorList>
            <person name="Sorokin D.Y."/>
            <person name="Khijniak T.V."/>
            <person name="Zakharycheva A.P."/>
            <person name="Boueva O.V."/>
            <person name="Ariskina E.V."/>
            <person name="Hahnke R.L."/>
            <person name="Bunk B."/>
            <person name="Sproer C."/>
            <person name="Schumann P."/>
            <person name="Evtushenko L.I."/>
            <person name="Kublanov I.V."/>
        </authorList>
    </citation>
    <scope>NUCLEOTIDE SEQUENCE</scope>
    <source>
        <strain evidence="10">DSM 106523</strain>
    </source>
</reference>
<dbReference type="PROSITE" id="PS50928">
    <property type="entry name" value="ABC_TM1"/>
    <property type="match status" value="1"/>
</dbReference>
<evidence type="ECO:0000256" key="5">
    <source>
        <dbReference type="ARBA" id="ARBA00022989"/>
    </source>
</evidence>
<keyword evidence="5 7" id="KW-1133">Transmembrane helix</keyword>
<evidence type="ECO:0000313" key="11">
    <source>
        <dbReference type="Proteomes" id="UP000662857"/>
    </source>
</evidence>
<keyword evidence="6 7" id="KW-0472">Membrane</keyword>
<gene>
    <name evidence="10" type="ORF">JQS43_09035</name>
</gene>
<evidence type="ECO:0000256" key="1">
    <source>
        <dbReference type="ARBA" id="ARBA00004651"/>
    </source>
</evidence>
<sequence length="312" mass="33593">MSTTPIVTKVPPPRGRRQPWEEKPSAAGQTGKGAVLTFVVLAVLFPMWVIVVTSLSPREAINNAGGLVIVPQGLDFSAYVAIFSGGRVTRALGVSMFLATAGTALSVVLTILAAYGLSRQGSFGHRTLLFVFLLTFFIYPSLIPSYLVVTGLGLRDNLLALILPTAVSAFNLIVMRAFFMNLPQDLIESARIDGASELRILLQIVMPLSRAVIAVISLFYAVGYWNAFFNAMLYIQNRDLDPIQRVLQQYVLAGQAPPLRGDVANLPGVASVPPSLAIQMAVVVVTIVPCVVIYPFVQRHFVKGVIIGAVKG</sequence>
<comment type="similarity">
    <text evidence="7">Belongs to the binding-protein-dependent transport system permease family.</text>
</comment>
<feature type="transmembrane region" description="Helical" evidence="7">
    <location>
        <begin position="94"/>
        <end position="115"/>
    </location>
</feature>
<evidence type="ECO:0000256" key="8">
    <source>
        <dbReference type="SAM" id="MobiDB-lite"/>
    </source>
</evidence>
<feature type="transmembrane region" description="Helical" evidence="7">
    <location>
        <begin position="159"/>
        <end position="179"/>
    </location>
</feature>
<accession>A0A895YK40</accession>
<dbReference type="Gene3D" id="1.10.3720.10">
    <property type="entry name" value="MetI-like"/>
    <property type="match status" value="1"/>
</dbReference>
<dbReference type="CDD" id="cd06261">
    <property type="entry name" value="TM_PBP2"/>
    <property type="match status" value="1"/>
</dbReference>